<evidence type="ECO:0000313" key="2">
    <source>
        <dbReference type="EMBL" id="QEA05284.1"/>
    </source>
</evidence>
<evidence type="ECO:0000259" key="1">
    <source>
        <dbReference type="Pfam" id="PF16036"/>
    </source>
</evidence>
<accession>A0A5B8RCS7</accession>
<name>A0A5B8RCS7_9ZZZZ</name>
<dbReference type="Pfam" id="PF16036">
    <property type="entry name" value="Chalcone_3"/>
    <property type="match status" value="1"/>
</dbReference>
<dbReference type="Gene3D" id="3.50.70.10">
    <property type="match status" value="1"/>
</dbReference>
<dbReference type="SUPFAM" id="SSF54626">
    <property type="entry name" value="Chalcone isomerase"/>
    <property type="match status" value="1"/>
</dbReference>
<dbReference type="InterPro" id="IPR016088">
    <property type="entry name" value="Chalcone_isomerase_3-sand"/>
</dbReference>
<feature type="domain" description="Chalcone isomerase" evidence="1">
    <location>
        <begin position="26"/>
        <end position="184"/>
    </location>
</feature>
<dbReference type="InterPro" id="IPR036298">
    <property type="entry name" value="Chalcone_isomerase_sf"/>
</dbReference>
<organism evidence="2">
    <name type="scientific">uncultured organism</name>
    <dbReference type="NCBI Taxonomy" id="155900"/>
    <lineage>
        <taxon>unclassified sequences</taxon>
        <taxon>environmental samples</taxon>
    </lineage>
</organism>
<protein>
    <recommendedName>
        <fullName evidence="1">Chalcone isomerase domain-containing protein</fullName>
    </recommendedName>
</protein>
<sequence>MTRLAAFCLALALAVPFANAAPVLEHGARFERTQQTEAGRLRLAGTGVATYRVLFTVYAAALYVPPGTPSSQVLDDDTPRQLAIEYFYDISTADLVRAANTVLERQLDDATRRELAPAIRRFHALYKPVREGDRYTMTYRPGHGTRLALNGRTLGSVPGAAFARVYFGIWLADGALSASLRADLTSRLPPSG</sequence>
<reference evidence="2" key="1">
    <citation type="submission" date="2019-06" db="EMBL/GenBank/DDBJ databases">
        <authorList>
            <person name="Murdoch R.W."/>
            <person name="Fathepure B."/>
        </authorList>
    </citation>
    <scope>NUCLEOTIDE SEQUENCE</scope>
</reference>
<dbReference type="GO" id="GO:0016872">
    <property type="term" value="F:intramolecular lyase activity"/>
    <property type="evidence" value="ECO:0007669"/>
    <property type="project" value="InterPro"/>
</dbReference>
<dbReference type="AlphaFoldDB" id="A0A5B8RCS7"/>
<dbReference type="EMBL" id="MN079098">
    <property type="protein sequence ID" value="QEA05284.1"/>
    <property type="molecule type" value="Genomic_DNA"/>
</dbReference>
<gene>
    <name evidence="2" type="ORF">KBTEX_01604</name>
</gene>
<dbReference type="InterPro" id="IPR016087">
    <property type="entry name" value="Chalcone_isomerase"/>
</dbReference>
<proteinExistence type="predicted"/>